<proteinExistence type="predicted"/>
<name>E8JQ46_STREI</name>
<dbReference type="AlphaFoldDB" id="E8JQ46"/>
<dbReference type="EMBL" id="AEVB01000034">
    <property type="protein sequence ID" value="EFW88659.1"/>
    <property type="molecule type" value="Genomic_DNA"/>
</dbReference>
<dbReference type="Pfam" id="PF13455">
    <property type="entry name" value="MUG113"/>
    <property type="match status" value="1"/>
</dbReference>
<dbReference type="SMART" id="SM00974">
    <property type="entry name" value="T5orf172"/>
    <property type="match status" value="1"/>
</dbReference>
<sequence>MFDDLEDILSDDSLFDGLELDNNLFDSKRYKRTVSVKTKSHQRKAMGNHFSYYKNLFMAVRADLADGSRQIRKISDINVEISRNSPIKQGNFYIDNGVMLYVDKIYNPETGQEVSESTDRKYKVHTVYENGTENFIWLLSLVSSLYDKKRNGRLVTEKIEDLEIMGEKRITTGYIYVVKYAGKDERFLKMENLYKIGYAKDITKRLSNTENESTYLYSPVKLVTSYEIQNIDARKVETYLHHALADKRLELSLISASGKEITVNEWFAVSLDEVSKLVQEMVVQLQMDN</sequence>
<feature type="domain" description="Bacteriophage T5 Orf172 DNA-binding" evidence="1">
    <location>
        <begin position="188"/>
        <end position="281"/>
    </location>
</feature>
<dbReference type="RefSeq" id="WP_004233096.1">
    <property type="nucleotide sequence ID" value="NZ_GL698429.1"/>
</dbReference>
<accession>E8JQ46</accession>
<reference evidence="2 3" key="1">
    <citation type="submission" date="2010-12" db="EMBL/GenBank/DDBJ databases">
        <authorList>
            <person name="Muzny D."/>
            <person name="Qin X."/>
            <person name="Deng J."/>
            <person name="Jiang H."/>
            <person name="Liu Y."/>
            <person name="Qu J."/>
            <person name="Song X.-Z."/>
            <person name="Zhang L."/>
            <person name="Thornton R."/>
            <person name="Coyle M."/>
            <person name="Francisco L."/>
            <person name="Jackson L."/>
            <person name="Javaid M."/>
            <person name="Korchina V."/>
            <person name="Kovar C."/>
            <person name="Mata R."/>
            <person name="Mathew T."/>
            <person name="Ngo R."/>
            <person name="Nguyen L."/>
            <person name="Nguyen N."/>
            <person name="Okwuonu G."/>
            <person name="Ongeri F."/>
            <person name="Pham C."/>
            <person name="Simmons D."/>
            <person name="Wilczek-Boney K."/>
            <person name="Hale W."/>
            <person name="Jakkamsetti A."/>
            <person name="Pham P."/>
            <person name="Ruth R."/>
            <person name="San Lucas F."/>
            <person name="Warren J."/>
            <person name="Zhang J."/>
            <person name="Zhao Z."/>
            <person name="Zhou C."/>
            <person name="Zhu D."/>
            <person name="Lee S."/>
            <person name="Bess C."/>
            <person name="Blankenburg K."/>
            <person name="Forbes L."/>
            <person name="Fu Q."/>
            <person name="Gubbala S."/>
            <person name="Hirani K."/>
            <person name="Jayaseelan J.C."/>
            <person name="Lara F."/>
            <person name="Munidasa M."/>
            <person name="Palculict T."/>
            <person name="Patil S."/>
            <person name="Pu L.-L."/>
            <person name="Saada N."/>
            <person name="Tang L."/>
            <person name="Weissenberger G."/>
            <person name="Zhu Y."/>
            <person name="Hemphill L."/>
            <person name="Shang Y."/>
            <person name="Youmans B."/>
            <person name="Ayvaz T."/>
            <person name="Ross M."/>
            <person name="Santibanez J."/>
            <person name="Aqrawi P."/>
            <person name="Gross S."/>
            <person name="Joshi V."/>
            <person name="Fowler G."/>
            <person name="Nazareth L."/>
            <person name="Reid J."/>
            <person name="Worley K."/>
            <person name="Petrosino J."/>
            <person name="Highlander S."/>
            <person name="Gibbs R."/>
        </authorList>
    </citation>
    <scope>NUCLEOTIDE SEQUENCE [LARGE SCALE GENOMIC DNA]</scope>
    <source>
        <strain evidence="2 3">ATCC 9812</strain>
    </source>
</reference>
<comment type="caution">
    <text evidence="2">The sequence shown here is derived from an EMBL/GenBank/DDBJ whole genome shotgun (WGS) entry which is preliminary data.</text>
</comment>
<evidence type="ECO:0000313" key="3">
    <source>
        <dbReference type="Proteomes" id="UP000005699"/>
    </source>
</evidence>
<evidence type="ECO:0000313" key="2">
    <source>
        <dbReference type="EMBL" id="EFW88659.1"/>
    </source>
</evidence>
<evidence type="ECO:0000259" key="1">
    <source>
        <dbReference type="SMART" id="SM00974"/>
    </source>
</evidence>
<gene>
    <name evidence="2" type="ORF">HMPREF0819_1119</name>
</gene>
<protein>
    <recommendedName>
        <fullName evidence="1">Bacteriophage T5 Orf172 DNA-binding domain-containing protein</fullName>
    </recommendedName>
</protein>
<dbReference type="InterPro" id="IPR018306">
    <property type="entry name" value="Phage_T5_Orf172_DNA-bd"/>
</dbReference>
<dbReference type="HOGENOM" id="CLU_042626_0_0_9"/>
<organism evidence="2 3">
    <name type="scientific">Streptococcus equinus ATCC 9812</name>
    <dbReference type="NCBI Taxonomy" id="525379"/>
    <lineage>
        <taxon>Bacteria</taxon>
        <taxon>Bacillati</taxon>
        <taxon>Bacillota</taxon>
        <taxon>Bacilli</taxon>
        <taxon>Lactobacillales</taxon>
        <taxon>Streptococcaceae</taxon>
        <taxon>Streptococcus</taxon>
    </lineage>
</organism>
<dbReference type="Proteomes" id="UP000005699">
    <property type="component" value="Unassembled WGS sequence"/>
</dbReference>
<dbReference type="eggNOG" id="COG0226">
    <property type="taxonomic scope" value="Bacteria"/>
</dbReference>